<name>A0A087TEE5_STEMI</name>
<dbReference type="CDD" id="cd11304">
    <property type="entry name" value="Cadherin_repeat"/>
    <property type="match status" value="4"/>
</dbReference>
<protein>
    <submittedName>
        <fullName evidence="10">Protocadherin-23</fullName>
    </submittedName>
</protein>
<dbReference type="FunFam" id="2.60.40.60:FF:000020">
    <property type="entry name" value="Dachsous cadherin-related 1b"/>
    <property type="match status" value="1"/>
</dbReference>
<evidence type="ECO:0000313" key="10">
    <source>
        <dbReference type="EMBL" id="KFM63484.1"/>
    </source>
</evidence>
<accession>A0A087TEE5</accession>
<dbReference type="InterPro" id="IPR039808">
    <property type="entry name" value="Cadherin"/>
</dbReference>
<dbReference type="GO" id="GO:0060429">
    <property type="term" value="P:epithelium development"/>
    <property type="evidence" value="ECO:0007669"/>
    <property type="project" value="UniProtKB-ARBA"/>
</dbReference>
<dbReference type="PROSITE" id="PS00232">
    <property type="entry name" value="CADHERIN_1"/>
    <property type="match status" value="2"/>
</dbReference>
<dbReference type="Gene3D" id="2.60.40.60">
    <property type="entry name" value="Cadherins"/>
    <property type="match status" value="4"/>
</dbReference>
<dbReference type="GO" id="GO:0007156">
    <property type="term" value="P:homophilic cell adhesion via plasma membrane adhesion molecules"/>
    <property type="evidence" value="ECO:0007669"/>
    <property type="project" value="InterPro"/>
</dbReference>
<evidence type="ECO:0000259" key="9">
    <source>
        <dbReference type="PROSITE" id="PS50268"/>
    </source>
</evidence>
<evidence type="ECO:0000256" key="5">
    <source>
        <dbReference type="ARBA" id="ARBA00022837"/>
    </source>
</evidence>
<dbReference type="OrthoDB" id="6494493at2759"/>
<dbReference type="OMA" id="NVINSWE"/>
<dbReference type="GO" id="GO:0005509">
    <property type="term" value="F:calcium ion binding"/>
    <property type="evidence" value="ECO:0007669"/>
    <property type="project" value="UniProtKB-UniRule"/>
</dbReference>
<keyword evidence="3" id="KW-0732">Signal</keyword>
<dbReference type="PRINTS" id="PR00205">
    <property type="entry name" value="CADHERIN"/>
</dbReference>
<sequence length="330" mass="36515">MNAQLRYSMSLSAVNGFYIDENTGTIYTNKSLAFDPRQHTIQLIVSAVDKGHPPMTAVAAVHIQVVDVNNNAPKFSSLSYTSHIPEDAPRGFTVMKVSATDHDKSYSNHNIDYRITEGNTGDVFAIAGTTAEIILMKSLDREEKASYALKVVATDRGIPALNSTTDVHIYVEDVNDNQPVFNQTHYQAYVSEMAAIDTNVLQVIAKDKDEGLYSKVVYDITSGNDDQKFNLNPNTGIITIKEQLDYDTVSEYKFIVRATDSDPDRPLSALASVVIKVQDENDNAPHFPLIMYKEAIEENSPIGTPIFMAHAIDADRGFYGKLNYSVTEGE</sequence>
<keyword evidence="7" id="KW-0472">Membrane</keyword>
<dbReference type="Proteomes" id="UP000054359">
    <property type="component" value="Unassembled WGS sequence"/>
</dbReference>
<dbReference type="InterPro" id="IPR020894">
    <property type="entry name" value="Cadherin_CS"/>
</dbReference>
<feature type="non-terminal residue" evidence="10">
    <location>
        <position position="330"/>
    </location>
</feature>
<dbReference type="EMBL" id="KK114845">
    <property type="protein sequence ID" value="KFM63484.1"/>
    <property type="molecule type" value="Genomic_DNA"/>
</dbReference>
<feature type="domain" description="Cadherin" evidence="9">
    <location>
        <begin position="2"/>
        <end position="75"/>
    </location>
</feature>
<keyword evidence="11" id="KW-1185">Reference proteome</keyword>
<dbReference type="FunFam" id="2.60.40.60:FF:000104">
    <property type="entry name" value="cadherin-23 isoform X1"/>
    <property type="match status" value="1"/>
</dbReference>
<reference evidence="10 11" key="1">
    <citation type="submission" date="2013-11" db="EMBL/GenBank/DDBJ databases">
        <title>Genome sequencing of Stegodyphus mimosarum.</title>
        <authorList>
            <person name="Bechsgaard J."/>
        </authorList>
    </citation>
    <scope>NUCLEOTIDE SEQUENCE [LARGE SCALE GENOMIC DNA]</scope>
</reference>
<evidence type="ECO:0000256" key="6">
    <source>
        <dbReference type="ARBA" id="ARBA00022989"/>
    </source>
</evidence>
<dbReference type="STRING" id="407821.A0A087TEE5"/>
<dbReference type="GO" id="GO:0008013">
    <property type="term" value="F:beta-catenin binding"/>
    <property type="evidence" value="ECO:0007669"/>
    <property type="project" value="TreeGrafter"/>
</dbReference>
<dbReference type="InterPro" id="IPR015919">
    <property type="entry name" value="Cadherin-like_sf"/>
</dbReference>
<dbReference type="PANTHER" id="PTHR24027:SF438">
    <property type="entry name" value="CADHERIN 23"/>
    <property type="match status" value="1"/>
</dbReference>
<dbReference type="InterPro" id="IPR002126">
    <property type="entry name" value="Cadherin-like_dom"/>
</dbReference>
<dbReference type="AlphaFoldDB" id="A0A087TEE5"/>
<keyword evidence="5 8" id="KW-0106">Calcium</keyword>
<keyword evidence="4" id="KW-0677">Repeat</keyword>
<dbReference type="SUPFAM" id="SSF49313">
    <property type="entry name" value="Cadherin-like"/>
    <property type="match status" value="4"/>
</dbReference>
<gene>
    <name evidence="10" type="ORF">X975_03791</name>
</gene>
<organism evidence="10 11">
    <name type="scientific">Stegodyphus mimosarum</name>
    <name type="common">African social velvet spider</name>
    <dbReference type="NCBI Taxonomy" id="407821"/>
    <lineage>
        <taxon>Eukaryota</taxon>
        <taxon>Metazoa</taxon>
        <taxon>Ecdysozoa</taxon>
        <taxon>Arthropoda</taxon>
        <taxon>Chelicerata</taxon>
        <taxon>Arachnida</taxon>
        <taxon>Araneae</taxon>
        <taxon>Araneomorphae</taxon>
        <taxon>Entelegynae</taxon>
        <taxon>Eresoidea</taxon>
        <taxon>Eresidae</taxon>
        <taxon>Stegodyphus</taxon>
    </lineage>
</organism>
<comment type="subcellular location">
    <subcellularLocation>
        <location evidence="1">Membrane</location>
    </subcellularLocation>
</comment>
<evidence type="ECO:0000313" key="11">
    <source>
        <dbReference type="Proteomes" id="UP000054359"/>
    </source>
</evidence>
<dbReference type="Pfam" id="PF00028">
    <property type="entry name" value="Cadherin"/>
    <property type="match status" value="3"/>
</dbReference>
<keyword evidence="6" id="KW-1133">Transmembrane helix</keyword>
<keyword evidence="2" id="KW-0812">Transmembrane</keyword>
<evidence type="ECO:0000256" key="8">
    <source>
        <dbReference type="PROSITE-ProRule" id="PRU00043"/>
    </source>
</evidence>
<evidence type="ECO:0000256" key="2">
    <source>
        <dbReference type="ARBA" id="ARBA00022692"/>
    </source>
</evidence>
<evidence type="ECO:0000256" key="7">
    <source>
        <dbReference type="ARBA" id="ARBA00023136"/>
    </source>
</evidence>
<proteinExistence type="predicted"/>
<evidence type="ECO:0000256" key="1">
    <source>
        <dbReference type="ARBA" id="ARBA00004370"/>
    </source>
</evidence>
<feature type="domain" description="Cadherin" evidence="9">
    <location>
        <begin position="76"/>
        <end position="181"/>
    </location>
</feature>
<dbReference type="GO" id="GO:0016477">
    <property type="term" value="P:cell migration"/>
    <property type="evidence" value="ECO:0007669"/>
    <property type="project" value="TreeGrafter"/>
</dbReference>
<dbReference type="SMART" id="SM00112">
    <property type="entry name" value="CA"/>
    <property type="match status" value="3"/>
</dbReference>
<dbReference type="PANTHER" id="PTHR24027">
    <property type="entry name" value="CADHERIN-23"/>
    <property type="match status" value="1"/>
</dbReference>
<evidence type="ECO:0000256" key="4">
    <source>
        <dbReference type="ARBA" id="ARBA00022737"/>
    </source>
</evidence>
<dbReference type="GO" id="GO:0009653">
    <property type="term" value="P:anatomical structure morphogenesis"/>
    <property type="evidence" value="ECO:0007669"/>
    <property type="project" value="UniProtKB-ARBA"/>
</dbReference>
<evidence type="ECO:0000256" key="3">
    <source>
        <dbReference type="ARBA" id="ARBA00022729"/>
    </source>
</evidence>
<dbReference type="GO" id="GO:0045296">
    <property type="term" value="F:cadherin binding"/>
    <property type="evidence" value="ECO:0007669"/>
    <property type="project" value="TreeGrafter"/>
</dbReference>
<dbReference type="PROSITE" id="PS50268">
    <property type="entry name" value="CADHERIN_2"/>
    <property type="match status" value="3"/>
</dbReference>
<dbReference type="GO" id="GO:0016342">
    <property type="term" value="C:catenin complex"/>
    <property type="evidence" value="ECO:0007669"/>
    <property type="project" value="TreeGrafter"/>
</dbReference>
<feature type="domain" description="Cadherin" evidence="9">
    <location>
        <begin position="182"/>
        <end position="287"/>
    </location>
</feature>